<dbReference type="EMBL" id="MU157877">
    <property type="protein sequence ID" value="KAF9525926.1"/>
    <property type="molecule type" value="Genomic_DNA"/>
</dbReference>
<evidence type="ECO:0000313" key="1">
    <source>
        <dbReference type="EMBL" id="KAF9525926.1"/>
    </source>
</evidence>
<proteinExistence type="predicted"/>
<evidence type="ECO:0000313" key="2">
    <source>
        <dbReference type="Proteomes" id="UP000807306"/>
    </source>
</evidence>
<sequence length="249" mass="29216">MTSEFQTKRIPKQGYAGKNGFLRPPTEVAQNIPDAVDRHRLATFIIENKKRSVPNFEQMKAEVALPDDAAILQERVKRLVEDHHEDLNKLYDCHATEYVNEIVDRNASKPGISEDPELESRLKHLYTSGFRDAPTQLDWTNGYEILRYTFLSQFLALKTQQLELEQQEELARKQREQLFPQSKEDFHNKPHDVQMRAARFLVADKIKQERLISQYQWAWRQVKPLQDIFVKDEEFSAEIRSIIITSSMS</sequence>
<comment type="caution">
    <text evidence="1">The sequence shown here is derived from an EMBL/GenBank/DDBJ whole genome shotgun (WGS) entry which is preliminary data.</text>
</comment>
<dbReference type="Proteomes" id="UP000807306">
    <property type="component" value="Unassembled WGS sequence"/>
</dbReference>
<accession>A0A9P6EAS0</accession>
<dbReference type="OrthoDB" id="3058840at2759"/>
<organism evidence="1 2">
    <name type="scientific">Crepidotus variabilis</name>
    <dbReference type="NCBI Taxonomy" id="179855"/>
    <lineage>
        <taxon>Eukaryota</taxon>
        <taxon>Fungi</taxon>
        <taxon>Dikarya</taxon>
        <taxon>Basidiomycota</taxon>
        <taxon>Agaricomycotina</taxon>
        <taxon>Agaricomycetes</taxon>
        <taxon>Agaricomycetidae</taxon>
        <taxon>Agaricales</taxon>
        <taxon>Agaricineae</taxon>
        <taxon>Crepidotaceae</taxon>
        <taxon>Crepidotus</taxon>
    </lineage>
</organism>
<gene>
    <name evidence="1" type="ORF">CPB83DRAFT_885221</name>
</gene>
<protein>
    <submittedName>
        <fullName evidence="1">Uncharacterized protein</fullName>
    </submittedName>
</protein>
<keyword evidence="2" id="KW-1185">Reference proteome</keyword>
<reference evidence="1" key="1">
    <citation type="submission" date="2020-11" db="EMBL/GenBank/DDBJ databases">
        <authorList>
            <consortium name="DOE Joint Genome Institute"/>
            <person name="Ahrendt S."/>
            <person name="Riley R."/>
            <person name="Andreopoulos W."/>
            <person name="Labutti K."/>
            <person name="Pangilinan J."/>
            <person name="Ruiz-Duenas F.J."/>
            <person name="Barrasa J.M."/>
            <person name="Sanchez-Garcia M."/>
            <person name="Camarero S."/>
            <person name="Miyauchi S."/>
            <person name="Serrano A."/>
            <person name="Linde D."/>
            <person name="Babiker R."/>
            <person name="Drula E."/>
            <person name="Ayuso-Fernandez I."/>
            <person name="Pacheco R."/>
            <person name="Padilla G."/>
            <person name="Ferreira P."/>
            <person name="Barriuso J."/>
            <person name="Kellner H."/>
            <person name="Castanera R."/>
            <person name="Alfaro M."/>
            <person name="Ramirez L."/>
            <person name="Pisabarro A.G."/>
            <person name="Kuo A."/>
            <person name="Tritt A."/>
            <person name="Lipzen A."/>
            <person name="He G."/>
            <person name="Yan M."/>
            <person name="Ng V."/>
            <person name="Cullen D."/>
            <person name="Martin F."/>
            <person name="Rosso M.-N."/>
            <person name="Henrissat B."/>
            <person name="Hibbett D."/>
            <person name="Martinez A.T."/>
            <person name="Grigoriev I.V."/>
        </authorList>
    </citation>
    <scope>NUCLEOTIDE SEQUENCE</scope>
    <source>
        <strain evidence="1">CBS 506.95</strain>
    </source>
</reference>
<name>A0A9P6EAS0_9AGAR</name>
<dbReference type="AlphaFoldDB" id="A0A9P6EAS0"/>